<dbReference type="STRING" id="479435.Kfla_3951"/>
<dbReference type="KEGG" id="kfl:Kfla_3951"/>
<dbReference type="Gene3D" id="3.60.10.10">
    <property type="entry name" value="Endonuclease/exonuclease/phosphatase"/>
    <property type="match status" value="1"/>
</dbReference>
<feature type="domain" description="Endonuclease/exonuclease/phosphatase" evidence="1">
    <location>
        <begin position="5"/>
        <end position="257"/>
    </location>
</feature>
<sequence>MRIVSVNAWGGAMFDEFVPWLETVGADVLCLQEVTRTPGAAGWTRFEDGERSLPQRANLFQDVRDLRPTDQALMVVSDTGPVTVDSGARLRQDFGVATFVGETFPVVGTHTSFVHGEYVDHVDWTIEDRPRAALATRVVDRTEGRAVTVIQLHGLRDPAGKHDTPARKTQAERLADLVEHAASPGDLIVVCGDLNLLPGSETFAVLDKLGLTDLVGTADTRTSIYPKPTRHASYLLVSDPGAVKTFEAPPHPEVSDHRPLILDL</sequence>
<gene>
    <name evidence="2" type="ordered locus">Kfla_3951</name>
</gene>
<dbReference type="HOGENOM" id="CLU_091007_0_0_11"/>
<dbReference type="AlphaFoldDB" id="D2PR54"/>
<evidence type="ECO:0000313" key="2">
    <source>
        <dbReference type="EMBL" id="ADB33002.1"/>
    </source>
</evidence>
<dbReference type="InterPro" id="IPR036691">
    <property type="entry name" value="Endo/exonu/phosph_ase_sf"/>
</dbReference>
<keyword evidence="2" id="KW-0269">Exonuclease</keyword>
<organism evidence="2 3">
    <name type="scientific">Kribbella flavida (strain DSM 17836 / JCM 10339 / NBRC 14399)</name>
    <dbReference type="NCBI Taxonomy" id="479435"/>
    <lineage>
        <taxon>Bacteria</taxon>
        <taxon>Bacillati</taxon>
        <taxon>Actinomycetota</taxon>
        <taxon>Actinomycetes</taxon>
        <taxon>Propionibacteriales</taxon>
        <taxon>Kribbellaceae</taxon>
        <taxon>Kribbella</taxon>
    </lineage>
</organism>
<reference evidence="3" key="1">
    <citation type="submission" date="2009-09" db="EMBL/GenBank/DDBJ databases">
        <title>The complete genome of Kribbella flavida DSM 17836.</title>
        <authorList>
            <consortium name="US DOE Joint Genome Institute (JGI-PGF)"/>
            <person name="Lucas S."/>
            <person name="Copeland A."/>
            <person name="Lapidus A."/>
            <person name="Glavina del Rio T."/>
            <person name="Dalin E."/>
            <person name="Tice H."/>
            <person name="Bruce D."/>
            <person name="Goodwin L."/>
            <person name="Pitluck S."/>
            <person name="Kyrpides N."/>
            <person name="Mavromatis K."/>
            <person name="Ivanova N."/>
            <person name="Saunders E."/>
            <person name="Brettin T."/>
            <person name="Detter J.C."/>
            <person name="Han C."/>
            <person name="Larimer F."/>
            <person name="Land M."/>
            <person name="Hauser L."/>
            <person name="Markowitz V."/>
            <person name="Cheng J.-F."/>
            <person name="Hugenholtz P."/>
            <person name="Woyke T."/>
            <person name="Wu D."/>
            <person name="Pukall R."/>
            <person name="Klenk H.-P."/>
            <person name="Eisen J.A."/>
        </authorList>
    </citation>
    <scope>NUCLEOTIDE SEQUENCE [LARGE SCALE GENOMIC DNA]</scope>
    <source>
        <strain evidence="3">DSM 17836 / JCM 10339 / NBRC 14399</strain>
    </source>
</reference>
<dbReference type="Proteomes" id="UP000007967">
    <property type="component" value="Chromosome"/>
</dbReference>
<accession>D2PR54</accession>
<keyword evidence="2" id="KW-0255">Endonuclease</keyword>
<reference evidence="2 3" key="2">
    <citation type="journal article" date="2010" name="Stand. Genomic Sci.">
        <title>Complete genome sequence of Kribbella flavida type strain (IFO 14399).</title>
        <authorList>
            <person name="Pukall R."/>
            <person name="Lapidus A."/>
            <person name="Glavina Del Rio T."/>
            <person name="Copeland A."/>
            <person name="Tice H."/>
            <person name="Cheng J.-F."/>
            <person name="Lucas S."/>
            <person name="Chen F."/>
            <person name="Nolan M."/>
            <person name="LaButti K."/>
            <person name="Pati A."/>
            <person name="Ivanova N."/>
            <person name="Mavrommatis K."/>
            <person name="Mikhailova N."/>
            <person name="Pitluck S."/>
            <person name="Bruce D."/>
            <person name="Goodwin L."/>
            <person name="Land M."/>
            <person name="Hauser L."/>
            <person name="Chang Y.-J."/>
            <person name="Jeffries C.D."/>
            <person name="Chen A."/>
            <person name="Palaniappan K."/>
            <person name="Chain P."/>
            <person name="Rohde M."/>
            <person name="Goeker M."/>
            <person name="Bristow J."/>
            <person name="Eisen J.A."/>
            <person name="Markowitz V."/>
            <person name="Hugenholtz P."/>
            <person name="Kyrpides N.C."/>
            <person name="Klenk H.-P."/>
            <person name="Brettin T."/>
        </authorList>
    </citation>
    <scope>NUCLEOTIDE SEQUENCE [LARGE SCALE GENOMIC DNA]</scope>
    <source>
        <strain evidence="3">DSM 17836 / JCM 10339 / NBRC 14399</strain>
    </source>
</reference>
<name>D2PR54_KRIFD</name>
<evidence type="ECO:0000313" key="3">
    <source>
        <dbReference type="Proteomes" id="UP000007967"/>
    </source>
</evidence>
<keyword evidence="2" id="KW-0378">Hydrolase</keyword>
<proteinExistence type="predicted"/>
<dbReference type="EMBL" id="CP001736">
    <property type="protein sequence ID" value="ADB33002.1"/>
    <property type="molecule type" value="Genomic_DNA"/>
</dbReference>
<dbReference type="OrthoDB" id="4446218at2"/>
<dbReference type="SUPFAM" id="SSF56219">
    <property type="entry name" value="DNase I-like"/>
    <property type="match status" value="1"/>
</dbReference>
<dbReference type="Pfam" id="PF03372">
    <property type="entry name" value="Exo_endo_phos"/>
    <property type="match status" value="1"/>
</dbReference>
<dbReference type="GO" id="GO:0004527">
    <property type="term" value="F:exonuclease activity"/>
    <property type="evidence" value="ECO:0007669"/>
    <property type="project" value="UniProtKB-KW"/>
</dbReference>
<keyword evidence="3" id="KW-1185">Reference proteome</keyword>
<evidence type="ECO:0000259" key="1">
    <source>
        <dbReference type="Pfam" id="PF03372"/>
    </source>
</evidence>
<protein>
    <submittedName>
        <fullName evidence="2">Endonuclease/exonuclease/phosphatase</fullName>
    </submittedName>
</protein>
<dbReference type="eggNOG" id="COG3568">
    <property type="taxonomic scope" value="Bacteria"/>
</dbReference>
<dbReference type="RefSeq" id="WP_012921558.1">
    <property type="nucleotide sequence ID" value="NC_013729.1"/>
</dbReference>
<dbReference type="InterPro" id="IPR005135">
    <property type="entry name" value="Endo/exonuclease/phosphatase"/>
</dbReference>
<keyword evidence="2" id="KW-0540">Nuclease</keyword>
<dbReference type="GO" id="GO:0004519">
    <property type="term" value="F:endonuclease activity"/>
    <property type="evidence" value="ECO:0007669"/>
    <property type="project" value="UniProtKB-KW"/>
</dbReference>